<dbReference type="InterPro" id="IPR002931">
    <property type="entry name" value="Transglutaminase-like"/>
</dbReference>
<dbReference type="Pfam" id="PF13559">
    <property type="entry name" value="DUF4129"/>
    <property type="match status" value="1"/>
</dbReference>
<keyword evidence="4" id="KW-1185">Reference proteome</keyword>
<dbReference type="EMBL" id="JBHSMQ010000010">
    <property type="protein sequence ID" value="MFC5457357.1"/>
    <property type="molecule type" value="Genomic_DNA"/>
</dbReference>
<feature type="transmembrane region" description="Helical" evidence="1">
    <location>
        <begin position="326"/>
        <end position="357"/>
    </location>
</feature>
<keyword evidence="1" id="KW-1133">Transmembrane helix</keyword>
<evidence type="ECO:0000313" key="4">
    <source>
        <dbReference type="Proteomes" id="UP001596052"/>
    </source>
</evidence>
<dbReference type="InterPro" id="IPR052901">
    <property type="entry name" value="Bact_TGase-like"/>
</dbReference>
<dbReference type="SUPFAM" id="SSF54001">
    <property type="entry name" value="Cysteine proteinases"/>
    <property type="match status" value="1"/>
</dbReference>
<gene>
    <name evidence="3" type="ORF">ACFQDI_20985</name>
</gene>
<comment type="caution">
    <text evidence="3">The sequence shown here is derived from an EMBL/GenBank/DDBJ whole genome shotgun (WGS) entry which is preliminary data.</text>
</comment>
<dbReference type="InterPro" id="IPR025403">
    <property type="entry name" value="TgpA-like_C"/>
</dbReference>
<proteinExistence type="predicted"/>
<feature type="transmembrane region" description="Helical" evidence="1">
    <location>
        <begin position="417"/>
        <end position="434"/>
    </location>
</feature>
<evidence type="ECO:0000259" key="2">
    <source>
        <dbReference type="SMART" id="SM00460"/>
    </source>
</evidence>
<dbReference type="Proteomes" id="UP001596052">
    <property type="component" value="Unassembled WGS sequence"/>
</dbReference>
<evidence type="ECO:0000256" key="1">
    <source>
        <dbReference type="SAM" id="Phobius"/>
    </source>
</evidence>
<feature type="transmembrane region" description="Helical" evidence="1">
    <location>
        <begin position="369"/>
        <end position="387"/>
    </location>
</feature>
<dbReference type="RefSeq" id="WP_377170574.1">
    <property type="nucleotide sequence ID" value="NZ_JBHSMQ010000010.1"/>
</dbReference>
<accession>A0ABW0KXU9</accession>
<protein>
    <submittedName>
        <fullName evidence="3">TransglutaminaseTgpA domain-containing protein</fullName>
    </submittedName>
</protein>
<dbReference type="Gene3D" id="3.10.620.30">
    <property type="match status" value="1"/>
</dbReference>
<name>A0ABW0KXU9_9BACT</name>
<keyword evidence="1" id="KW-0812">Transmembrane</keyword>
<feature type="transmembrane region" description="Helical" evidence="1">
    <location>
        <begin position="470"/>
        <end position="490"/>
    </location>
</feature>
<sequence length="977" mass="108492">MKVRVRWNRHTLALLAIVAGMWYAAEAQSNGAAHLIALLTATMGLLSWLHARANLRGLKIRLVGARPASQEAEKSIPVELRATGAISPCGLEVYVIGAAAPIFVERVPAGGAVVVDLPPPLTHSSGTLQLVVRSVYPLGLFSAECVSETSWVRRVHPQPAGDLPLPPAESSRQGDAIAVSTSRAQTGGGDDFAGLREWRAGDSPRHIDWRSVARGGPLMVKAWSSGAQGVVVMDWNALSLDEHARASQIARWMEVCEDEGRPYELRMPGRTIGAGHGPAHLRRCLDALSMQSGTEAGASRSEELKAARAATVLSLEQSTFLPKRPLFFLSLALLLAILPLRGYVSTAGLVVCALCLLWRGVLRMPVPHVLVRLGVIISGAAAVYFNYGELAGMEPGIALLLVLAGAKMLESRTPREFQVLALIGWFLAFCSVLLENHLSRSVWTVVVVLFITACMVRFRRSLPGAREPLRITGTLFAQALPLTVLLFFVFPRGLLDLGSALGRSRFGETGIDNVLDPGHITQVARSSDVAFRVRFPDGALPSNEVRYWRCLTLWNCEGMRWTRGERLSFEPQLPRPKSGMRFRQVIDLEAHGKRWLPALDHPLKARLRGEDLYPEFDQSLVSPMSVQNSERFETLSYCEQPTGQEPVRELSESHREAALQLPAVISPKLRKLTDYWESVTQNDEQLVQIALSYVKTQGFSYTLEPGEYKGPQALEDFFLRRRVGFCEHFAASFATLMRMADVPSRIVVGYLGGEYSDRNGGYLIVKQSDVHAWVEVWLERFGWLRIDPTAALAPDRVNIDLGAFLAGGAEEAERQRRTLWGRTMQHLRLWWDSVNYDWQNQVIDYNQESQRGLLESVGLRHSKLVLLIPSGAFVLVGALLVTLWLRRPARHSDPWVRLWQRACKRAGRAGVQSWMPHEGPLTFARRVALARPDLSAQFDSLAAMYVSGRYGSSHEVLDQFKAAVLRFKPARLNRKPQ</sequence>
<dbReference type="PANTHER" id="PTHR42736:SF1">
    <property type="entry name" value="PROTEIN-GLUTAMINE GAMMA-GLUTAMYLTRANSFERASE"/>
    <property type="match status" value="1"/>
</dbReference>
<dbReference type="InterPro" id="IPR021878">
    <property type="entry name" value="TgpA_N"/>
</dbReference>
<dbReference type="PANTHER" id="PTHR42736">
    <property type="entry name" value="PROTEIN-GLUTAMINE GAMMA-GLUTAMYLTRANSFERASE"/>
    <property type="match status" value="1"/>
</dbReference>
<dbReference type="SMART" id="SM00460">
    <property type="entry name" value="TGc"/>
    <property type="match status" value="1"/>
</dbReference>
<feature type="domain" description="Transglutaminase-like" evidence="2">
    <location>
        <begin position="718"/>
        <end position="790"/>
    </location>
</feature>
<reference evidence="4" key="1">
    <citation type="journal article" date="2019" name="Int. J. Syst. Evol. Microbiol.">
        <title>The Global Catalogue of Microorganisms (GCM) 10K type strain sequencing project: providing services to taxonomists for standard genome sequencing and annotation.</title>
        <authorList>
            <consortium name="The Broad Institute Genomics Platform"/>
            <consortium name="The Broad Institute Genome Sequencing Center for Infectious Disease"/>
            <person name="Wu L."/>
            <person name="Ma J."/>
        </authorList>
    </citation>
    <scope>NUCLEOTIDE SEQUENCE [LARGE SCALE GENOMIC DNA]</scope>
    <source>
        <strain evidence="4">CGMCC 4.1469</strain>
    </source>
</reference>
<evidence type="ECO:0000313" key="3">
    <source>
        <dbReference type="EMBL" id="MFC5457357.1"/>
    </source>
</evidence>
<dbReference type="Pfam" id="PF11992">
    <property type="entry name" value="TgpA_N"/>
    <property type="match status" value="1"/>
</dbReference>
<feature type="transmembrane region" description="Helical" evidence="1">
    <location>
        <begin position="864"/>
        <end position="885"/>
    </location>
</feature>
<dbReference type="InterPro" id="IPR038765">
    <property type="entry name" value="Papain-like_cys_pep_sf"/>
</dbReference>
<feature type="transmembrane region" description="Helical" evidence="1">
    <location>
        <begin position="440"/>
        <end position="458"/>
    </location>
</feature>
<organism evidence="3 4">
    <name type="scientific">Prosthecobacter fluviatilis</name>
    <dbReference type="NCBI Taxonomy" id="445931"/>
    <lineage>
        <taxon>Bacteria</taxon>
        <taxon>Pseudomonadati</taxon>
        <taxon>Verrucomicrobiota</taxon>
        <taxon>Verrucomicrobiia</taxon>
        <taxon>Verrucomicrobiales</taxon>
        <taxon>Verrucomicrobiaceae</taxon>
        <taxon>Prosthecobacter</taxon>
    </lineage>
</organism>
<dbReference type="Pfam" id="PF01841">
    <property type="entry name" value="Transglut_core"/>
    <property type="match status" value="1"/>
</dbReference>
<keyword evidence="1" id="KW-0472">Membrane</keyword>